<proteinExistence type="predicted"/>
<dbReference type="Proteomes" id="UP000078544">
    <property type="component" value="Unassembled WGS sequence"/>
</dbReference>
<feature type="signal peptide" evidence="2">
    <location>
        <begin position="1"/>
        <end position="19"/>
    </location>
</feature>
<dbReference type="EMBL" id="AZGY01000003">
    <property type="protein sequence ID" value="KZZ99519.1"/>
    <property type="molecule type" value="Genomic_DNA"/>
</dbReference>
<evidence type="ECO:0000313" key="4">
    <source>
        <dbReference type="Proteomes" id="UP000078544"/>
    </source>
</evidence>
<dbReference type="AlphaFoldDB" id="A0A168F665"/>
<reference evidence="3 4" key="1">
    <citation type="journal article" date="2016" name="Genome Biol. Evol.">
        <title>Divergent and convergent evolution of fungal pathogenicity.</title>
        <authorList>
            <person name="Shang Y."/>
            <person name="Xiao G."/>
            <person name="Zheng P."/>
            <person name="Cen K."/>
            <person name="Zhan S."/>
            <person name="Wang C."/>
        </authorList>
    </citation>
    <scope>NUCLEOTIDE SEQUENCE [LARGE SCALE GENOMIC DNA]</scope>
    <source>
        <strain evidence="3 4">RCEF 2490</strain>
    </source>
</reference>
<protein>
    <submittedName>
        <fullName evidence="3">Uncharacterized protein</fullName>
    </submittedName>
</protein>
<name>A0A168F665_9HYPO</name>
<sequence length="86" mass="8998">MKFELAFVILPSLVGSALAAPVVDPAARNIEARANTHVEVARANTDALDAVSRIALPGGASAAEHDVEKRDPAKKKKGKKGKKKAN</sequence>
<evidence type="ECO:0000256" key="2">
    <source>
        <dbReference type="SAM" id="SignalP"/>
    </source>
</evidence>
<keyword evidence="2" id="KW-0732">Signal</keyword>
<feature type="compositionally biased region" description="Basic residues" evidence="1">
    <location>
        <begin position="72"/>
        <end position="86"/>
    </location>
</feature>
<feature type="chain" id="PRO_5007896698" evidence="2">
    <location>
        <begin position="20"/>
        <end position="86"/>
    </location>
</feature>
<accession>A0A168F665</accession>
<feature type="region of interest" description="Disordered" evidence="1">
    <location>
        <begin position="59"/>
        <end position="86"/>
    </location>
</feature>
<comment type="caution">
    <text evidence="3">The sequence shown here is derived from an EMBL/GenBank/DDBJ whole genome shotgun (WGS) entry which is preliminary data.</text>
</comment>
<keyword evidence="4" id="KW-1185">Reference proteome</keyword>
<organism evidence="3 4">
    <name type="scientific">Moelleriella libera RCEF 2490</name>
    <dbReference type="NCBI Taxonomy" id="1081109"/>
    <lineage>
        <taxon>Eukaryota</taxon>
        <taxon>Fungi</taxon>
        <taxon>Dikarya</taxon>
        <taxon>Ascomycota</taxon>
        <taxon>Pezizomycotina</taxon>
        <taxon>Sordariomycetes</taxon>
        <taxon>Hypocreomycetidae</taxon>
        <taxon>Hypocreales</taxon>
        <taxon>Clavicipitaceae</taxon>
        <taxon>Moelleriella</taxon>
    </lineage>
</organism>
<evidence type="ECO:0000256" key="1">
    <source>
        <dbReference type="SAM" id="MobiDB-lite"/>
    </source>
</evidence>
<gene>
    <name evidence="3" type="ORF">AAL_02091</name>
</gene>
<evidence type="ECO:0000313" key="3">
    <source>
        <dbReference type="EMBL" id="KZZ99519.1"/>
    </source>
</evidence>